<evidence type="ECO:0000256" key="1">
    <source>
        <dbReference type="ARBA" id="ARBA00023015"/>
    </source>
</evidence>
<dbReference type="SUPFAM" id="SSF48498">
    <property type="entry name" value="Tetracyclin repressor-like, C-terminal domain"/>
    <property type="match status" value="1"/>
</dbReference>
<dbReference type="AlphaFoldDB" id="A0A6S6TRM8"/>
<dbReference type="InterPro" id="IPR009057">
    <property type="entry name" value="Homeodomain-like_sf"/>
</dbReference>
<dbReference type="EMBL" id="CACVAP010000092">
    <property type="protein sequence ID" value="CAA6819280.1"/>
    <property type="molecule type" value="Genomic_DNA"/>
</dbReference>
<sequence>MVSIKKGNTREKILDSMYKNVYIQGYERTGVALLLTECGIAKGALYHHFKSKKEIMLCTLKERLSPAMNLLFDDSQKVDYNIILETLEEISNSKELILNNCPYNKFNMELYMLDDDFKEELDRIFKVLTERLQRHLDAGVENKMIKEIDTASLAEFIYANIWGALSLSRTKKAFDSKIQHLLNYLETINLK</sequence>
<keyword evidence="1" id="KW-0805">Transcription regulation</keyword>
<evidence type="ECO:0000313" key="6">
    <source>
        <dbReference type="EMBL" id="CAA6819280.1"/>
    </source>
</evidence>
<evidence type="ECO:0000256" key="2">
    <source>
        <dbReference type="ARBA" id="ARBA00023125"/>
    </source>
</evidence>
<dbReference type="Pfam" id="PF00440">
    <property type="entry name" value="TetR_N"/>
    <property type="match status" value="1"/>
</dbReference>
<dbReference type="Gene3D" id="1.10.357.10">
    <property type="entry name" value="Tetracycline Repressor, domain 2"/>
    <property type="match status" value="1"/>
</dbReference>
<dbReference type="PROSITE" id="PS50977">
    <property type="entry name" value="HTH_TETR_2"/>
    <property type="match status" value="1"/>
</dbReference>
<dbReference type="PANTHER" id="PTHR47506">
    <property type="entry name" value="TRANSCRIPTIONAL REGULATORY PROTEIN"/>
    <property type="match status" value="1"/>
</dbReference>
<accession>A0A6S6TRM8</accession>
<evidence type="ECO:0000256" key="4">
    <source>
        <dbReference type="PROSITE-ProRule" id="PRU00335"/>
    </source>
</evidence>
<keyword evidence="3" id="KW-0804">Transcription</keyword>
<keyword evidence="2 4" id="KW-0238">DNA-binding</keyword>
<reference evidence="6" key="1">
    <citation type="submission" date="2020-01" db="EMBL/GenBank/DDBJ databases">
        <authorList>
            <person name="Meier V. D."/>
            <person name="Meier V D."/>
        </authorList>
    </citation>
    <scope>NUCLEOTIDE SEQUENCE</scope>
    <source>
        <strain evidence="6">HLG_WM_MAG_06</strain>
    </source>
</reference>
<protein>
    <submittedName>
        <fullName evidence="6">Transcriptional regulator, TetR family</fullName>
    </submittedName>
</protein>
<evidence type="ECO:0000256" key="3">
    <source>
        <dbReference type="ARBA" id="ARBA00023163"/>
    </source>
</evidence>
<name>A0A6S6TRM8_9BACT</name>
<feature type="domain" description="HTH tetR-type" evidence="5">
    <location>
        <begin position="7"/>
        <end position="67"/>
    </location>
</feature>
<dbReference type="GO" id="GO:0003677">
    <property type="term" value="F:DNA binding"/>
    <property type="evidence" value="ECO:0007669"/>
    <property type="project" value="UniProtKB-UniRule"/>
</dbReference>
<feature type="DNA-binding region" description="H-T-H motif" evidence="4">
    <location>
        <begin position="30"/>
        <end position="49"/>
    </location>
</feature>
<dbReference type="PANTHER" id="PTHR47506:SF3">
    <property type="entry name" value="HTH-TYPE TRANSCRIPTIONAL REGULATOR LMRA"/>
    <property type="match status" value="1"/>
</dbReference>
<evidence type="ECO:0000259" key="5">
    <source>
        <dbReference type="PROSITE" id="PS50977"/>
    </source>
</evidence>
<dbReference type="SUPFAM" id="SSF46689">
    <property type="entry name" value="Homeodomain-like"/>
    <property type="match status" value="1"/>
</dbReference>
<gene>
    <name evidence="6" type="ORF">HELGO_WM7876</name>
</gene>
<proteinExistence type="predicted"/>
<dbReference type="InterPro" id="IPR036271">
    <property type="entry name" value="Tet_transcr_reg_TetR-rel_C_sf"/>
</dbReference>
<organism evidence="6">
    <name type="scientific">uncultured Sulfurovum sp</name>
    <dbReference type="NCBI Taxonomy" id="269237"/>
    <lineage>
        <taxon>Bacteria</taxon>
        <taxon>Pseudomonadati</taxon>
        <taxon>Campylobacterota</taxon>
        <taxon>Epsilonproteobacteria</taxon>
        <taxon>Campylobacterales</taxon>
        <taxon>Sulfurovaceae</taxon>
        <taxon>Sulfurovum</taxon>
        <taxon>environmental samples</taxon>
    </lineage>
</organism>
<dbReference type="InterPro" id="IPR001647">
    <property type="entry name" value="HTH_TetR"/>
</dbReference>